<dbReference type="Gene3D" id="2.60.40.10">
    <property type="entry name" value="Immunoglobulins"/>
    <property type="match status" value="1"/>
</dbReference>
<sequence>MTGSRGIARGPDLFQLKRFRSIYRGFSDLKRFPMRLPFASLVRNIVVASLLLGAMASAGATTPRLLTTGSPGAILMRTDGHWYVKGTGDLFSTAPMYDNTFPHDQIVKFTPGQFVLLGNGDLWTQNTEVVGRLWNTAPTPGQWYKIASNIKDFVLASNFTTTSSSCGGSCPPAANFLYILTKDGHVQLGTQAGGFTEFLPGKTITAMVYATNATTAISTNPSHIANLHFFSADGAVYSSSSVDQAPFAFDSNGKMTALYNIFLYKSSSRFTPTAAMAAKPYVGLADATDHVDGGLVYLKTGEVLLATPGNVMSYAGSDDAYSGSTTTTYFTNLNSLLSLPAGSYKQIALADPTGIASTAATQAIQAVTTDGIVYARGTNTNCMLSLPGCPASSSSWVQVATNIASLSMISNYATLQNGTWYANTNLTIYYSGTASGGNAAQGAAIPSSHLVASKGFIMEPVDSLAAIPGPPKHVNATDGNIDNNVQLTWDPSVGATTYDVYASLTAGSKGILVQEVPAAQTSTMVWCDPARLPAPQAGQPAPTCSNAYYASADAITLLSGARDGRNIYFTVSAKNILGESTGNLSDVGYVNIPISASSVTIKADYNGSGSAIPAVVDQNQSDTFVVNLLSQPSVGGAVTVDPASNRITYTPANGFTGTDTFSYSVTDKGGTPLIATGTVAVACPQPVLTSLTLSPYPAIASGVAALKYTLASCAKNATLNLQLFNGAQPANVLASASSSAFKNIPFGTDQVINIPFSGVTSANYTAVATISDTVQNISTQTNFSMALLDMTRAYYELNSSNWSPHAVVEQMAVTLDAPGDKFCDLSTSQDEVQASLSQDKPLKCLLEWTSLPPGLSQKPKQTSPALVGSPTQTGTQQIAWTASVLRTNGDKVPYASGSKTFTSVAPLPPLLDLSSPTGQTATTFSVPSTGGFAAKLTVDAMNSGVHTTYTIDAGTAVQFDTIAGQGSRLIELAASPLWSQHTIDVKSAYSVLPSVFTEKVIQVLVVPTDRVRINLDVPAVGLNNATIPVNVHIGVQEKGPALVYDSQIAGQWTVRIAQVNADKTLRFLTDAVDMVNGAATVSVPAINSMTPPTLVAVADLKSPQPAFAQEIQSDPHTVAISKGTPLAGQIVASKTSSPAPISISVGVQMAAREDVAALGTTDFYLSVDGGVTWSQISNASEAKNSRITRNFAVGSFKVKGVFTNKFSGVTSESAPIDIVTFKAPLLSIEGPKVSFPGTDVVLNAVVRDGGTVKSGLQGGPIDETPVVEWQREDGTPTATGTSVTVSSDSPKTIHFIVRARLAISDPNDRASWVSFKTAVTFAAPATPKVRVAGPALLEVGKVGVFEASVQPPWGANPTNLEMDGEWTLPSGEKRSGTRLEWTPVDSDVSPTGEKRPVSYTAWVKRYDSAGATGSGSMGTKVWKYIWPTWTMKVARDTTYAPSKAKLTVVMDNPKLAWQYGAEPLTLTWNFSPNAVVVKTQAATAQLSLPQGATYPTSLTLADTRGNSTTVAQDLVAYDAPPFNIDVKMAPSNAMWRVPVKVNARASVTGGHPLDKVLGFTVMVDGTPVDNRAGAASFALPTSGDHQLTISMASKFGASASRTWTLTVVPNHPPSCDVTAKAISGTQFVGLIAACGDADGKVVGYRWAINGQAQGATGNRLTVDFAHVDSPAVVDMYCTDDSGDTTTVTKTISR</sequence>
<proteinExistence type="predicted"/>
<evidence type="ECO:0000256" key="1">
    <source>
        <dbReference type="SAM" id="MobiDB-lite"/>
    </source>
</evidence>
<feature type="region of interest" description="Disordered" evidence="1">
    <location>
        <begin position="1371"/>
        <end position="1392"/>
    </location>
</feature>
<accession>A0A845GER7</accession>
<gene>
    <name evidence="2" type="ORF">GTP90_02830</name>
</gene>
<evidence type="ECO:0000313" key="2">
    <source>
        <dbReference type="EMBL" id="MYM92794.1"/>
    </source>
</evidence>
<dbReference type="Pfam" id="PF17963">
    <property type="entry name" value="Big_9"/>
    <property type="match status" value="1"/>
</dbReference>
<reference evidence="2" key="1">
    <citation type="submission" date="2019-12" db="EMBL/GenBank/DDBJ databases">
        <title>Novel species isolated from a subtropical stream in China.</title>
        <authorList>
            <person name="Lu H."/>
        </authorList>
    </citation>
    <scope>NUCLEOTIDE SEQUENCE [LARGE SCALE GENOMIC DNA]</scope>
    <source>
        <strain evidence="2">FT81W</strain>
    </source>
</reference>
<dbReference type="RefSeq" id="WP_217431930.1">
    <property type="nucleotide sequence ID" value="NZ_WWCX01000001.1"/>
</dbReference>
<dbReference type="EMBL" id="WWCX01000001">
    <property type="protein sequence ID" value="MYM92794.1"/>
    <property type="molecule type" value="Genomic_DNA"/>
</dbReference>
<evidence type="ECO:0000313" key="3">
    <source>
        <dbReference type="Proteomes" id="UP000447355"/>
    </source>
</evidence>
<dbReference type="Proteomes" id="UP000447355">
    <property type="component" value="Unassembled WGS sequence"/>
</dbReference>
<comment type="caution">
    <text evidence="2">The sequence shown here is derived from an EMBL/GenBank/DDBJ whole genome shotgun (WGS) entry which is preliminary data.</text>
</comment>
<organism evidence="2 3">
    <name type="scientific">Duganella vulcania</name>
    <dbReference type="NCBI Taxonomy" id="2692166"/>
    <lineage>
        <taxon>Bacteria</taxon>
        <taxon>Pseudomonadati</taxon>
        <taxon>Pseudomonadota</taxon>
        <taxon>Betaproteobacteria</taxon>
        <taxon>Burkholderiales</taxon>
        <taxon>Oxalobacteraceae</taxon>
        <taxon>Telluria group</taxon>
        <taxon>Duganella</taxon>
    </lineage>
</organism>
<dbReference type="Gene3D" id="2.60.40.3440">
    <property type="match status" value="1"/>
</dbReference>
<evidence type="ECO:0008006" key="4">
    <source>
        <dbReference type="Google" id="ProtNLM"/>
    </source>
</evidence>
<protein>
    <recommendedName>
        <fullName evidence="4">Tandem-95 repeat protein</fullName>
    </recommendedName>
</protein>
<name>A0A845GER7_9BURK</name>
<dbReference type="InterPro" id="IPR013783">
    <property type="entry name" value="Ig-like_fold"/>
</dbReference>